<dbReference type="Pfam" id="PF17749">
    <property type="entry name" value="MIP-T3_C"/>
    <property type="match status" value="1"/>
</dbReference>
<dbReference type="GO" id="GO:0036064">
    <property type="term" value="C:ciliary basal body"/>
    <property type="evidence" value="ECO:0007669"/>
    <property type="project" value="TreeGrafter"/>
</dbReference>
<evidence type="ECO:0000256" key="10">
    <source>
        <dbReference type="SAM" id="MobiDB-lite"/>
    </source>
</evidence>
<evidence type="ECO:0000256" key="5">
    <source>
        <dbReference type="ARBA" id="ARBA00023054"/>
    </source>
</evidence>
<dbReference type="PANTHER" id="PTHR31363">
    <property type="entry name" value="TRAF3-INTERACTING PROTEIN 1"/>
    <property type="match status" value="1"/>
</dbReference>
<comment type="subcellular location">
    <subcellularLocation>
        <location evidence="2">Cytoplasm</location>
        <location evidence="2">Cytoskeleton</location>
        <location evidence="2">Cilium axoneme</location>
    </subcellularLocation>
    <subcellularLocation>
        <location evidence="1">Cytoplasm</location>
        <location evidence="1">Cytoskeleton</location>
        <location evidence="1">Cilium basal body</location>
    </subcellularLocation>
</comment>
<dbReference type="GO" id="GO:0030992">
    <property type="term" value="C:intraciliary transport particle B"/>
    <property type="evidence" value="ECO:0007669"/>
    <property type="project" value="TreeGrafter"/>
</dbReference>
<evidence type="ECO:0000259" key="11">
    <source>
        <dbReference type="Pfam" id="PF10243"/>
    </source>
</evidence>
<dbReference type="AlphaFoldDB" id="A0AAE0FTZ2"/>
<proteinExistence type="inferred from homology"/>
<reference evidence="13 14" key="1">
    <citation type="journal article" date="2015" name="Genome Biol. Evol.">
        <title>Comparative Genomics of a Bacterivorous Green Alga Reveals Evolutionary Causalities and Consequences of Phago-Mixotrophic Mode of Nutrition.</title>
        <authorList>
            <person name="Burns J.A."/>
            <person name="Paasch A."/>
            <person name="Narechania A."/>
            <person name="Kim E."/>
        </authorList>
    </citation>
    <scope>NUCLEOTIDE SEQUENCE [LARGE SCALE GENOMIC DNA]</scope>
    <source>
        <strain evidence="13 14">PLY_AMNH</strain>
    </source>
</reference>
<keyword evidence="7" id="KW-0966">Cell projection</keyword>
<evidence type="ECO:0000313" key="14">
    <source>
        <dbReference type="Proteomes" id="UP001190700"/>
    </source>
</evidence>
<evidence type="ECO:0000256" key="2">
    <source>
        <dbReference type="ARBA" id="ARBA00004430"/>
    </source>
</evidence>
<dbReference type="GO" id="GO:0042073">
    <property type="term" value="P:intraciliary transport"/>
    <property type="evidence" value="ECO:0007669"/>
    <property type="project" value="TreeGrafter"/>
</dbReference>
<feature type="compositionally biased region" description="Low complexity" evidence="10">
    <location>
        <begin position="137"/>
        <end position="148"/>
    </location>
</feature>
<accession>A0AAE0FTZ2</accession>
<evidence type="ECO:0000256" key="1">
    <source>
        <dbReference type="ARBA" id="ARBA00004120"/>
    </source>
</evidence>
<evidence type="ECO:0000256" key="4">
    <source>
        <dbReference type="ARBA" id="ARBA00022794"/>
    </source>
</evidence>
<feature type="compositionally biased region" description="Acidic residues" evidence="10">
    <location>
        <begin position="296"/>
        <end position="305"/>
    </location>
</feature>
<dbReference type="InterPro" id="IPR018799">
    <property type="entry name" value="TRAF3IP1"/>
</dbReference>
<evidence type="ECO:0000256" key="6">
    <source>
        <dbReference type="ARBA" id="ARBA00023212"/>
    </source>
</evidence>
<dbReference type="GO" id="GO:0060271">
    <property type="term" value="P:cilium assembly"/>
    <property type="evidence" value="ECO:0007669"/>
    <property type="project" value="TreeGrafter"/>
</dbReference>
<dbReference type="InterPro" id="IPR040468">
    <property type="entry name" value="TRAF3IP1_N"/>
</dbReference>
<dbReference type="FunFam" id="1.10.418.50:FF:000001">
    <property type="entry name" value="TRAF3-interacting protein 1 isoform X1"/>
    <property type="match status" value="1"/>
</dbReference>
<dbReference type="GO" id="GO:0048513">
    <property type="term" value="P:animal organ development"/>
    <property type="evidence" value="ECO:0007669"/>
    <property type="project" value="UniProtKB-ARBA"/>
</dbReference>
<comment type="caution">
    <text evidence="13">The sequence shown here is derived from an EMBL/GenBank/DDBJ whole genome shotgun (WGS) entry which is preliminary data.</text>
</comment>
<dbReference type="InterPro" id="IPR041476">
    <property type="entry name" value="TRAF3IP1_C"/>
</dbReference>
<evidence type="ECO:0000256" key="7">
    <source>
        <dbReference type="ARBA" id="ARBA00023273"/>
    </source>
</evidence>
<sequence>MGDNYWEATQAILQGDNPLVKKPKLTENLLKKPPFRFLHDVISELQRNTGFAPGLYQEDEQDSAAIKDKERKVAYLAKMIETVGIASSEHVPARPLKVVAGLEPELTNKFLQMLGGIATQTDGAEAVKAVLAGEQQPAAGAAPASKPAPKAEPPAQEAPPPAQPEPEALPPANIPMNEPEPADSEEPPPPKPDKPPKAEKPSSRSGSRKSKSSSEEAPPPAPAPAQEEEPERQELPVRAPSRGMPERPQSARKPPPKVQNKEVAAAAAVKAAKGPPGMSTGKPPPAPSGQRAIMGEGEEDDDDETEVVIQQAEGNSEAVFGDQQGKLVRDIVQTKEALETKGEEEAEDDKEQGIILGRGRKKDGNKKEEVQKLREAVQLLCQSTNPLAKGMDQLQEDIENMNKELSYWSEERRKYGTRLTEEQRITEEELSRIGNIPELDEEMKSMHDKVNSVKAQILRNDDTIERLLSMVVQGSGK</sequence>
<protein>
    <recommendedName>
        <fullName evidence="9">TRAF3-interacting protein 1</fullName>
    </recommendedName>
</protein>
<evidence type="ECO:0000256" key="9">
    <source>
        <dbReference type="ARBA" id="ARBA00070492"/>
    </source>
</evidence>
<organism evidence="13 14">
    <name type="scientific">Cymbomonas tetramitiformis</name>
    <dbReference type="NCBI Taxonomy" id="36881"/>
    <lineage>
        <taxon>Eukaryota</taxon>
        <taxon>Viridiplantae</taxon>
        <taxon>Chlorophyta</taxon>
        <taxon>Pyramimonadophyceae</taxon>
        <taxon>Pyramimonadales</taxon>
        <taxon>Pyramimonadaceae</taxon>
        <taxon>Cymbomonas</taxon>
    </lineage>
</organism>
<dbReference type="GO" id="GO:0048731">
    <property type="term" value="P:system development"/>
    <property type="evidence" value="ECO:0007669"/>
    <property type="project" value="UniProtKB-ARBA"/>
</dbReference>
<feature type="compositionally biased region" description="Pro residues" evidence="10">
    <location>
        <begin position="150"/>
        <end position="173"/>
    </location>
</feature>
<dbReference type="InterPro" id="IPR042576">
    <property type="entry name" value="TRAF3IP1_N_sf"/>
</dbReference>
<name>A0AAE0FTZ2_9CHLO</name>
<evidence type="ECO:0000256" key="8">
    <source>
        <dbReference type="ARBA" id="ARBA00043971"/>
    </source>
</evidence>
<dbReference type="PANTHER" id="PTHR31363:SF0">
    <property type="entry name" value="TRAF3-INTERACTING PROTEIN 1"/>
    <property type="match status" value="1"/>
</dbReference>
<feature type="region of interest" description="Disordered" evidence="10">
    <location>
        <begin position="337"/>
        <end position="367"/>
    </location>
</feature>
<dbReference type="GO" id="GO:0008017">
    <property type="term" value="F:microtubule binding"/>
    <property type="evidence" value="ECO:0007669"/>
    <property type="project" value="InterPro"/>
</dbReference>
<feature type="compositionally biased region" description="Basic and acidic residues" evidence="10">
    <location>
        <begin position="191"/>
        <end position="202"/>
    </location>
</feature>
<dbReference type="EMBL" id="LGRX02014090">
    <property type="protein sequence ID" value="KAK3265176.1"/>
    <property type="molecule type" value="Genomic_DNA"/>
</dbReference>
<keyword evidence="3" id="KW-0963">Cytoplasm</keyword>
<feature type="compositionally biased region" description="Low complexity" evidence="10">
    <location>
        <begin position="263"/>
        <end position="273"/>
    </location>
</feature>
<keyword evidence="5" id="KW-0175">Coiled coil</keyword>
<gene>
    <name evidence="13" type="ORF">CYMTET_26127</name>
</gene>
<evidence type="ECO:0000313" key="13">
    <source>
        <dbReference type="EMBL" id="KAK3265176.1"/>
    </source>
</evidence>
<keyword evidence="4" id="KW-0970">Cilium biogenesis/degradation</keyword>
<feature type="domain" description="TRAF3-interacting protein 1 N-terminal" evidence="11">
    <location>
        <begin position="5"/>
        <end position="119"/>
    </location>
</feature>
<keyword evidence="6" id="KW-0206">Cytoskeleton</keyword>
<dbReference type="GO" id="GO:0005930">
    <property type="term" value="C:axoneme"/>
    <property type="evidence" value="ECO:0007669"/>
    <property type="project" value="UniProtKB-SubCell"/>
</dbReference>
<feature type="region of interest" description="Disordered" evidence="10">
    <location>
        <begin position="137"/>
        <end position="305"/>
    </location>
</feature>
<dbReference type="Proteomes" id="UP001190700">
    <property type="component" value="Unassembled WGS sequence"/>
</dbReference>
<dbReference type="Pfam" id="PF10243">
    <property type="entry name" value="MIP-T3"/>
    <property type="match status" value="1"/>
</dbReference>
<comment type="similarity">
    <text evidence="8">Belongs to the TRAF3IP1 family.</text>
</comment>
<feature type="domain" description="TRAF3-interacting protein 1 C-terminal" evidence="12">
    <location>
        <begin position="322"/>
        <end position="471"/>
    </location>
</feature>
<keyword evidence="14" id="KW-1185">Reference proteome</keyword>
<dbReference type="GO" id="GO:0070507">
    <property type="term" value="P:regulation of microtubule cytoskeleton organization"/>
    <property type="evidence" value="ECO:0007669"/>
    <property type="project" value="TreeGrafter"/>
</dbReference>
<dbReference type="Gene3D" id="1.10.418.50">
    <property type="entry name" value="Microtubule-binding protein MIP-T3"/>
    <property type="match status" value="1"/>
</dbReference>
<evidence type="ECO:0000259" key="12">
    <source>
        <dbReference type="Pfam" id="PF17749"/>
    </source>
</evidence>
<evidence type="ECO:0000256" key="3">
    <source>
        <dbReference type="ARBA" id="ARBA00022490"/>
    </source>
</evidence>